<evidence type="ECO:0000313" key="2">
    <source>
        <dbReference type="Proteomes" id="UP001164929"/>
    </source>
</evidence>
<dbReference type="AlphaFoldDB" id="A0AAD6PT64"/>
<reference evidence="1" key="1">
    <citation type="journal article" date="2023" name="Mol. Ecol. Resour.">
        <title>Chromosome-level genome assembly of a triploid poplar Populus alba 'Berolinensis'.</title>
        <authorList>
            <person name="Chen S."/>
            <person name="Yu Y."/>
            <person name="Wang X."/>
            <person name="Wang S."/>
            <person name="Zhang T."/>
            <person name="Zhou Y."/>
            <person name="He R."/>
            <person name="Meng N."/>
            <person name="Wang Y."/>
            <person name="Liu W."/>
            <person name="Liu Z."/>
            <person name="Liu J."/>
            <person name="Guo Q."/>
            <person name="Huang H."/>
            <person name="Sederoff R.R."/>
            <person name="Wang G."/>
            <person name="Qu G."/>
            <person name="Chen S."/>
        </authorList>
    </citation>
    <scope>NUCLEOTIDE SEQUENCE</scope>
    <source>
        <strain evidence="1">SC-2020</strain>
    </source>
</reference>
<dbReference type="EMBL" id="JAQIZT010000017">
    <property type="protein sequence ID" value="KAJ6960326.1"/>
    <property type="molecule type" value="Genomic_DNA"/>
</dbReference>
<dbReference type="Proteomes" id="UP001164929">
    <property type="component" value="Chromosome 17"/>
</dbReference>
<evidence type="ECO:0000313" key="1">
    <source>
        <dbReference type="EMBL" id="KAJ6960326.1"/>
    </source>
</evidence>
<keyword evidence="2" id="KW-1185">Reference proteome</keyword>
<gene>
    <name evidence="1" type="ORF">NC653_038378</name>
</gene>
<sequence>MRGFNNYQKHFTVSHISKIVNLPLIQITNNLVKGGSKPRHQSFDISPSLCIINTTTFYLLTFGSRGSVKFLSFKALNLDFLSSRYLCSRYTWRLSCFVDFV</sequence>
<proteinExistence type="predicted"/>
<accession>A0AAD6PT64</accession>
<organism evidence="1 2">
    <name type="scientific">Populus alba x Populus x berolinensis</name>
    <dbReference type="NCBI Taxonomy" id="444605"/>
    <lineage>
        <taxon>Eukaryota</taxon>
        <taxon>Viridiplantae</taxon>
        <taxon>Streptophyta</taxon>
        <taxon>Embryophyta</taxon>
        <taxon>Tracheophyta</taxon>
        <taxon>Spermatophyta</taxon>
        <taxon>Magnoliopsida</taxon>
        <taxon>eudicotyledons</taxon>
        <taxon>Gunneridae</taxon>
        <taxon>Pentapetalae</taxon>
        <taxon>rosids</taxon>
        <taxon>fabids</taxon>
        <taxon>Malpighiales</taxon>
        <taxon>Salicaceae</taxon>
        <taxon>Saliceae</taxon>
        <taxon>Populus</taxon>
    </lineage>
</organism>
<comment type="caution">
    <text evidence="1">The sequence shown here is derived from an EMBL/GenBank/DDBJ whole genome shotgun (WGS) entry which is preliminary data.</text>
</comment>
<protein>
    <submittedName>
        <fullName evidence="1">Uncharacterized protein</fullName>
    </submittedName>
</protein>
<name>A0AAD6PT64_9ROSI</name>